<dbReference type="AlphaFoldDB" id="A0A0P1FMQ8"/>
<dbReference type="Gene3D" id="1.10.1040.10">
    <property type="entry name" value="N-(1-d-carboxylethyl)-l-norvaline Dehydrogenase, domain 2"/>
    <property type="match status" value="1"/>
</dbReference>
<dbReference type="SUPFAM" id="SSF48179">
    <property type="entry name" value="6-phosphogluconate dehydrogenase C-terminal domain-like"/>
    <property type="match status" value="1"/>
</dbReference>
<evidence type="ECO:0000313" key="5">
    <source>
        <dbReference type="EMBL" id="CUH71395.1"/>
    </source>
</evidence>
<dbReference type="InterPro" id="IPR013131">
    <property type="entry name" value="Mannitol_DH_N"/>
</dbReference>
<organism evidence="5 7">
    <name type="scientific">Thalassovita autumnalis</name>
    <dbReference type="NCBI Taxonomy" id="2072972"/>
    <lineage>
        <taxon>Bacteria</taxon>
        <taxon>Pseudomonadati</taxon>
        <taxon>Pseudomonadota</taxon>
        <taxon>Alphaproteobacteria</taxon>
        <taxon>Rhodobacterales</taxon>
        <taxon>Roseobacteraceae</taxon>
        <taxon>Thalassovita</taxon>
    </lineage>
</organism>
<evidence type="ECO:0000313" key="4">
    <source>
        <dbReference type="EMBL" id="CUH68863.1"/>
    </source>
</evidence>
<dbReference type="PANTHER" id="PTHR43362">
    <property type="entry name" value="MANNITOL DEHYDROGENASE DSF1-RELATED"/>
    <property type="match status" value="1"/>
</dbReference>
<reference evidence="5 7" key="2">
    <citation type="submission" date="2015-09" db="EMBL/GenBank/DDBJ databases">
        <authorList>
            <consortium name="Swine Surveillance"/>
        </authorList>
    </citation>
    <scope>NUCLEOTIDE SEQUENCE [LARGE SCALE GENOMIC DNA]</scope>
    <source>
        <strain evidence="5 7">5120</strain>
    </source>
</reference>
<dbReference type="PANTHER" id="PTHR43362:SF1">
    <property type="entry name" value="MANNITOL DEHYDROGENASE 2-RELATED"/>
    <property type="match status" value="1"/>
</dbReference>
<dbReference type="InterPro" id="IPR050988">
    <property type="entry name" value="Mannitol_DH/Oxidoreductase"/>
</dbReference>
<keyword evidence="6" id="KW-1185">Reference proteome</keyword>
<keyword evidence="1 5" id="KW-0560">Oxidoreductase</keyword>
<dbReference type="Gene3D" id="3.40.50.720">
    <property type="entry name" value="NAD(P)-binding Rossmann-like Domain"/>
    <property type="match status" value="1"/>
</dbReference>
<sequence>MPDKAPRLTRPDGPAPKVGIVHLGPGAFFRAFNAVYTHEALAAQGGDWGILAVSLRSTAARDQLQPQGGAYTSVTLSPEGPETQVITAIRDVLVAPEDPEAVLTAMADPAVKIVSLTITEKGYCHEPATGQLRLDDPGIKADLANPAAPQTAPGFIVEALARRRAAGLPPFTVLSCDNLPSNGVLARGFVLEFACARDADLADWIAAKGRFPSTMVDRITPATTEADVAQLQATTGYYDPGAVMHEPFRQWVIEDDFVNGDRPAWETAGAQLVKSVEAHELMKLRCLNGTHSTLAYLGYLAGHETIAETIADAPFAALCQHLWRDEIQPTLIRPEGEDLPAYADALLARYRNPAIRHRTWQIAMDGSQKLPQRLLGTIADQLARGGRIDGLALAVAGWMRYVGGVDEAGNAIDVRDPLAERLRAASDSAKAPAVKVADLLSIEEVFPSALACNPRVSQAVTEAYQGLCQYGARAMVARLTTAERTDA</sequence>
<reference evidence="4 6" key="1">
    <citation type="submission" date="2015-09" db="EMBL/GenBank/DDBJ databases">
        <authorList>
            <person name="Rodrigo-Torres L."/>
            <person name="Arahal D.R."/>
        </authorList>
    </citation>
    <scope>NUCLEOTIDE SEQUENCE [LARGE SCALE GENOMIC DNA]</scope>
    <source>
        <strain evidence="4 6">CECT 5118</strain>
    </source>
</reference>
<evidence type="ECO:0000259" key="2">
    <source>
        <dbReference type="Pfam" id="PF01232"/>
    </source>
</evidence>
<evidence type="ECO:0000313" key="6">
    <source>
        <dbReference type="Proteomes" id="UP000051086"/>
    </source>
</evidence>
<gene>
    <name evidence="5" type="primary">por</name>
    <name evidence="4" type="ORF">TL5118_02822</name>
    <name evidence="5" type="ORF">TL5120_01181</name>
</gene>
<dbReference type="Proteomes" id="UP000051086">
    <property type="component" value="Unassembled WGS sequence"/>
</dbReference>
<accession>A0A0P1FMQ8</accession>
<dbReference type="SUPFAM" id="SSF51735">
    <property type="entry name" value="NAD(P)-binding Rossmann-fold domains"/>
    <property type="match status" value="1"/>
</dbReference>
<dbReference type="PRINTS" id="PR00084">
    <property type="entry name" value="MTLDHDRGNASE"/>
</dbReference>
<dbReference type="GO" id="GO:0016616">
    <property type="term" value="F:oxidoreductase activity, acting on the CH-OH group of donors, NAD or NADP as acceptor"/>
    <property type="evidence" value="ECO:0007669"/>
    <property type="project" value="TreeGrafter"/>
</dbReference>
<evidence type="ECO:0000256" key="1">
    <source>
        <dbReference type="ARBA" id="ARBA00023002"/>
    </source>
</evidence>
<dbReference type="EMBL" id="CYSB01000036">
    <property type="protein sequence ID" value="CUH68863.1"/>
    <property type="molecule type" value="Genomic_DNA"/>
</dbReference>
<feature type="domain" description="Mannitol dehydrogenase N-terminal" evidence="2">
    <location>
        <begin position="19"/>
        <end position="266"/>
    </location>
</feature>
<dbReference type="InterPro" id="IPR000669">
    <property type="entry name" value="Mannitol_DH"/>
</dbReference>
<dbReference type="InterPro" id="IPR013118">
    <property type="entry name" value="Mannitol_DH_C"/>
</dbReference>
<feature type="domain" description="Mannitol dehydrogenase C-terminal" evidence="3">
    <location>
        <begin position="276"/>
        <end position="467"/>
    </location>
</feature>
<proteinExistence type="predicted"/>
<dbReference type="InterPro" id="IPR036291">
    <property type="entry name" value="NAD(P)-bd_dom_sf"/>
</dbReference>
<dbReference type="Proteomes" id="UP000051887">
    <property type="component" value="Unassembled WGS sequence"/>
</dbReference>
<evidence type="ECO:0000259" key="3">
    <source>
        <dbReference type="Pfam" id="PF08125"/>
    </source>
</evidence>
<protein>
    <submittedName>
        <fullName evidence="5">Polyol:NADP oxidoreductase</fullName>
        <ecNumber evidence="5">1.1.1.-</ecNumber>
    </submittedName>
</protein>
<name>A0A0P1FMQ8_9RHOB</name>
<dbReference type="EMBL" id="CYSC01000020">
    <property type="protein sequence ID" value="CUH71395.1"/>
    <property type="molecule type" value="Genomic_DNA"/>
</dbReference>
<dbReference type="Pfam" id="PF01232">
    <property type="entry name" value="Mannitol_dh"/>
    <property type="match status" value="1"/>
</dbReference>
<dbReference type="EC" id="1.1.1.-" evidence="5"/>
<dbReference type="Pfam" id="PF08125">
    <property type="entry name" value="Mannitol_dh_C"/>
    <property type="match status" value="1"/>
</dbReference>
<evidence type="ECO:0000313" key="7">
    <source>
        <dbReference type="Proteomes" id="UP000051887"/>
    </source>
</evidence>
<dbReference type="InterPro" id="IPR013328">
    <property type="entry name" value="6PGD_dom2"/>
</dbReference>
<dbReference type="InterPro" id="IPR008927">
    <property type="entry name" value="6-PGluconate_DH-like_C_sf"/>
</dbReference>